<sequence>MIFSNYLFPPPFSLRSTYRKRFTPEEDARLIELCDIPNLINWEEVAKQMPGRTSRQCRDRYNATLKNHIEKKPWTKEEDDIILEKYLEIGPRWVIISSFLVGRSGNNVKNRWHKHINKEKKYPPHKQITNEEKSKKKVESKPQEFEFSFNDSPDNFMPFLDSLDSNEFICLNKLRVNESNTFYDNY</sequence>
<dbReference type="PANTHER" id="PTHR45614:SF69">
    <property type="entry name" value="CHROMOSOME UNDETERMINED SCAFFOLD_38, WHOLE GENOME SHOTGUN SEQUENCE"/>
    <property type="match status" value="1"/>
</dbReference>
<dbReference type="InterPro" id="IPR017930">
    <property type="entry name" value="Myb_dom"/>
</dbReference>
<evidence type="ECO:0008006" key="6">
    <source>
        <dbReference type="Google" id="ProtNLM"/>
    </source>
</evidence>
<proteinExistence type="predicted"/>
<evidence type="ECO:0000313" key="3">
    <source>
        <dbReference type="EMBL" id="KAK8834138.1"/>
    </source>
</evidence>
<evidence type="ECO:0000259" key="2">
    <source>
        <dbReference type="PROSITE" id="PS51294"/>
    </source>
</evidence>
<dbReference type="SUPFAM" id="SSF46689">
    <property type="entry name" value="Homeodomain-like"/>
    <property type="match status" value="1"/>
</dbReference>
<organism evidence="3 5">
    <name type="scientific">Tritrichomonas musculus</name>
    <dbReference type="NCBI Taxonomy" id="1915356"/>
    <lineage>
        <taxon>Eukaryota</taxon>
        <taxon>Metamonada</taxon>
        <taxon>Parabasalia</taxon>
        <taxon>Tritrichomonadida</taxon>
        <taxon>Tritrichomonadidae</taxon>
        <taxon>Tritrichomonas</taxon>
    </lineage>
</organism>
<gene>
    <name evidence="4" type="ORF">M9Y10_019526</name>
    <name evidence="3" type="ORF">M9Y10_035777</name>
</gene>
<keyword evidence="5" id="KW-1185">Reference proteome</keyword>
<dbReference type="SMART" id="SM00717">
    <property type="entry name" value="SANT"/>
    <property type="match status" value="2"/>
</dbReference>
<feature type="domain" description="Myb-like" evidence="1">
    <location>
        <begin position="19"/>
        <end position="65"/>
    </location>
</feature>
<dbReference type="EMBL" id="JAPFFF010000491">
    <property type="protein sequence ID" value="KAK8834138.1"/>
    <property type="molecule type" value="Genomic_DNA"/>
</dbReference>
<dbReference type="PANTHER" id="PTHR45614">
    <property type="entry name" value="MYB PROTEIN-RELATED"/>
    <property type="match status" value="1"/>
</dbReference>
<evidence type="ECO:0000313" key="5">
    <source>
        <dbReference type="Proteomes" id="UP001470230"/>
    </source>
</evidence>
<dbReference type="Pfam" id="PF13921">
    <property type="entry name" value="Myb_DNA-bind_6"/>
    <property type="match status" value="1"/>
</dbReference>
<evidence type="ECO:0000313" key="4">
    <source>
        <dbReference type="EMBL" id="KAK8846954.1"/>
    </source>
</evidence>
<accession>A0ABR2GKN8</accession>
<feature type="domain" description="HTH myb-type" evidence="2">
    <location>
        <begin position="66"/>
        <end position="120"/>
    </location>
</feature>
<evidence type="ECO:0000259" key="1">
    <source>
        <dbReference type="PROSITE" id="PS50090"/>
    </source>
</evidence>
<name>A0ABR2GKN8_9EUKA</name>
<dbReference type="InterPro" id="IPR001005">
    <property type="entry name" value="SANT/Myb"/>
</dbReference>
<dbReference type="Gene3D" id="1.10.10.60">
    <property type="entry name" value="Homeodomain-like"/>
    <property type="match status" value="2"/>
</dbReference>
<feature type="domain" description="Myb-like" evidence="1">
    <location>
        <begin position="66"/>
        <end position="116"/>
    </location>
</feature>
<dbReference type="InterPro" id="IPR050560">
    <property type="entry name" value="MYB_TF"/>
</dbReference>
<dbReference type="InterPro" id="IPR009057">
    <property type="entry name" value="Homeodomain-like_sf"/>
</dbReference>
<dbReference type="CDD" id="cd00167">
    <property type="entry name" value="SANT"/>
    <property type="match status" value="2"/>
</dbReference>
<reference evidence="3 5" key="1">
    <citation type="submission" date="2024-04" db="EMBL/GenBank/DDBJ databases">
        <title>Tritrichomonas musculus Genome.</title>
        <authorList>
            <person name="Alves-Ferreira E."/>
            <person name="Grigg M."/>
            <person name="Lorenzi H."/>
            <person name="Galac M."/>
        </authorList>
    </citation>
    <scope>NUCLEOTIDE SEQUENCE [LARGE SCALE GENOMIC DNA]</scope>
    <source>
        <strain evidence="3 5">EAF2021</strain>
    </source>
</reference>
<comment type="caution">
    <text evidence="3">The sequence shown here is derived from an EMBL/GenBank/DDBJ whole genome shotgun (WGS) entry which is preliminary data.</text>
</comment>
<dbReference type="EMBL" id="JAPFFF010000028">
    <property type="protein sequence ID" value="KAK8846954.1"/>
    <property type="molecule type" value="Genomic_DNA"/>
</dbReference>
<dbReference type="PROSITE" id="PS51294">
    <property type="entry name" value="HTH_MYB"/>
    <property type="match status" value="2"/>
</dbReference>
<feature type="domain" description="HTH myb-type" evidence="2">
    <location>
        <begin position="19"/>
        <end position="65"/>
    </location>
</feature>
<dbReference type="Proteomes" id="UP001470230">
    <property type="component" value="Unassembled WGS sequence"/>
</dbReference>
<protein>
    <recommendedName>
        <fullName evidence="6">Myb-like DNA-binding domain containing protein</fullName>
    </recommendedName>
</protein>
<dbReference type="PROSITE" id="PS50090">
    <property type="entry name" value="MYB_LIKE"/>
    <property type="match status" value="2"/>
</dbReference>